<evidence type="ECO:0008006" key="5">
    <source>
        <dbReference type="Google" id="ProtNLM"/>
    </source>
</evidence>
<dbReference type="EMBL" id="MN184886">
    <property type="protein sequence ID" value="QEQ94786.1"/>
    <property type="molecule type" value="Genomic_DNA"/>
</dbReference>
<proteinExistence type="predicted"/>
<name>A0A5J6DBA4_9CAUD</name>
<gene>
    <name evidence="3" type="ORF">pEpSNUABM08_39</name>
</gene>
<organism evidence="3 4">
    <name type="scientific">Erwinia phage pEp_SNUABM_08</name>
    <dbReference type="NCBI Taxonomy" id="2593268"/>
    <lineage>
        <taxon>Viruses</taxon>
        <taxon>Duplodnaviria</taxon>
        <taxon>Heunggongvirae</taxon>
        <taxon>Uroviricota</taxon>
        <taxon>Caudoviricetes</taxon>
        <taxon>Casjensviridae</taxon>
        <taxon>Gwanakrovirus</taxon>
        <taxon>Gwanakrovirus SNUABM08</taxon>
    </lineage>
</organism>
<keyword evidence="2" id="KW-0472">Membrane</keyword>
<evidence type="ECO:0000313" key="3">
    <source>
        <dbReference type="EMBL" id="QEQ94786.1"/>
    </source>
</evidence>
<feature type="compositionally biased region" description="Basic and acidic residues" evidence="1">
    <location>
        <begin position="69"/>
        <end position="80"/>
    </location>
</feature>
<reference evidence="3 4" key="1">
    <citation type="submission" date="2019-07" db="EMBL/GenBank/DDBJ databases">
        <title>Complete genome sequence of bacteriophage infecting Erwinia pyrifoliae.</title>
        <authorList>
            <person name="Kim S.G."/>
            <person name="Park S.C."/>
        </authorList>
    </citation>
    <scope>NUCLEOTIDE SEQUENCE [LARGE SCALE GENOMIC DNA]</scope>
</reference>
<protein>
    <recommendedName>
        <fullName evidence="5">I-spanin</fullName>
    </recommendedName>
</protein>
<evidence type="ECO:0000313" key="4">
    <source>
        <dbReference type="Proteomes" id="UP000325507"/>
    </source>
</evidence>
<feature type="transmembrane region" description="Helical" evidence="2">
    <location>
        <begin position="6"/>
        <end position="26"/>
    </location>
</feature>
<sequence>MAVWQRIKGWLIVAALFVGGLFTAFYRGRRDGKEEQKQEQMANDFQVHVDAEKKINEARQDVNAMSDDDLNKRTDDWMRD</sequence>
<evidence type="ECO:0000256" key="2">
    <source>
        <dbReference type="SAM" id="Phobius"/>
    </source>
</evidence>
<accession>A0A5J6DBA4</accession>
<keyword evidence="2" id="KW-0812">Transmembrane</keyword>
<keyword evidence="4" id="KW-1185">Reference proteome</keyword>
<evidence type="ECO:0000256" key="1">
    <source>
        <dbReference type="SAM" id="MobiDB-lite"/>
    </source>
</evidence>
<keyword evidence="2" id="KW-1133">Transmembrane helix</keyword>
<feature type="region of interest" description="Disordered" evidence="1">
    <location>
        <begin position="58"/>
        <end position="80"/>
    </location>
</feature>
<dbReference type="Proteomes" id="UP000325507">
    <property type="component" value="Segment"/>
</dbReference>